<dbReference type="PANTHER" id="PTHR33057:SF172">
    <property type="entry name" value="TRANSCRIPTION REPRESSOR"/>
    <property type="match status" value="1"/>
</dbReference>
<evidence type="ECO:0000256" key="1">
    <source>
        <dbReference type="ARBA" id="ARBA00004123"/>
    </source>
</evidence>
<dbReference type="PROSITE" id="PS51754">
    <property type="entry name" value="OVATE"/>
    <property type="match status" value="1"/>
</dbReference>
<dbReference type="InterPro" id="IPR006458">
    <property type="entry name" value="Ovate_C"/>
</dbReference>
<dbReference type="GO" id="GO:0005634">
    <property type="term" value="C:nucleus"/>
    <property type="evidence" value="ECO:0007669"/>
    <property type="project" value="UniProtKB-SubCell"/>
</dbReference>
<accession>A0A2G2ZBE8</accession>
<keyword evidence="4 6" id="KW-0804">Transcription</keyword>
<comment type="caution">
    <text evidence="8">The sequence shown here is derived from an EMBL/GenBank/DDBJ whole genome shotgun (WGS) entry which is preliminary data.</text>
</comment>
<evidence type="ECO:0000313" key="9">
    <source>
        <dbReference type="Proteomes" id="UP000222542"/>
    </source>
</evidence>
<evidence type="ECO:0000256" key="3">
    <source>
        <dbReference type="ARBA" id="ARBA00023015"/>
    </source>
</evidence>
<reference evidence="8 9" key="1">
    <citation type="journal article" date="2014" name="Nat. Genet.">
        <title>Genome sequence of the hot pepper provides insights into the evolution of pungency in Capsicum species.</title>
        <authorList>
            <person name="Kim S."/>
            <person name="Park M."/>
            <person name="Yeom S.I."/>
            <person name="Kim Y.M."/>
            <person name="Lee J.M."/>
            <person name="Lee H.A."/>
            <person name="Seo E."/>
            <person name="Choi J."/>
            <person name="Cheong K."/>
            <person name="Kim K.T."/>
            <person name="Jung K."/>
            <person name="Lee G.W."/>
            <person name="Oh S.K."/>
            <person name="Bae C."/>
            <person name="Kim S.B."/>
            <person name="Lee H.Y."/>
            <person name="Kim S.Y."/>
            <person name="Kim M.S."/>
            <person name="Kang B.C."/>
            <person name="Jo Y.D."/>
            <person name="Yang H.B."/>
            <person name="Jeong H.J."/>
            <person name="Kang W.H."/>
            <person name="Kwon J.K."/>
            <person name="Shin C."/>
            <person name="Lim J.Y."/>
            <person name="Park J.H."/>
            <person name="Huh J.H."/>
            <person name="Kim J.S."/>
            <person name="Kim B.D."/>
            <person name="Cohen O."/>
            <person name="Paran I."/>
            <person name="Suh M.C."/>
            <person name="Lee S.B."/>
            <person name="Kim Y.K."/>
            <person name="Shin Y."/>
            <person name="Noh S.J."/>
            <person name="Park J."/>
            <person name="Seo Y.S."/>
            <person name="Kwon S.Y."/>
            <person name="Kim H.A."/>
            <person name="Park J.M."/>
            <person name="Kim H.J."/>
            <person name="Choi S.B."/>
            <person name="Bosland P.W."/>
            <person name="Reeves G."/>
            <person name="Jo S.H."/>
            <person name="Lee B.W."/>
            <person name="Cho H.T."/>
            <person name="Choi H.S."/>
            <person name="Lee M.S."/>
            <person name="Yu Y."/>
            <person name="Do Choi Y."/>
            <person name="Park B.S."/>
            <person name="van Deynze A."/>
            <person name="Ashrafi H."/>
            <person name="Hill T."/>
            <person name="Kim W.T."/>
            <person name="Pai H.S."/>
            <person name="Ahn H.K."/>
            <person name="Yeam I."/>
            <person name="Giovannoni J.J."/>
            <person name="Rose J.K."/>
            <person name="Sorensen I."/>
            <person name="Lee S.J."/>
            <person name="Kim R.W."/>
            <person name="Choi I.Y."/>
            <person name="Choi B.S."/>
            <person name="Lim J.S."/>
            <person name="Lee Y.H."/>
            <person name="Choi D."/>
        </authorList>
    </citation>
    <scope>NUCLEOTIDE SEQUENCE [LARGE SCALE GENOMIC DNA]</scope>
    <source>
        <strain evidence="9">cv. CM334</strain>
    </source>
</reference>
<dbReference type="GO" id="GO:0045892">
    <property type="term" value="P:negative regulation of DNA-templated transcription"/>
    <property type="evidence" value="ECO:0007669"/>
    <property type="project" value="UniProtKB-UniRule"/>
</dbReference>
<evidence type="ECO:0000313" key="8">
    <source>
        <dbReference type="EMBL" id="PHT79195.1"/>
    </source>
</evidence>
<dbReference type="Gramene" id="PHT79195">
    <property type="protein sequence ID" value="PHT79195"/>
    <property type="gene ID" value="T459_17247"/>
</dbReference>
<dbReference type="EMBL" id="AYRZ02000006">
    <property type="protein sequence ID" value="PHT79195.1"/>
    <property type="molecule type" value="Genomic_DNA"/>
</dbReference>
<evidence type="ECO:0000256" key="5">
    <source>
        <dbReference type="ARBA" id="ARBA00023242"/>
    </source>
</evidence>
<name>A0A2G2ZBE8_CAPAN</name>
<evidence type="ECO:0000256" key="6">
    <source>
        <dbReference type="RuleBase" id="RU367028"/>
    </source>
</evidence>
<sequence length="103" mass="11817">MEEKVEANQEIKISSILEEASSSKGNNNSGNGLEFQPFNDSCVIADMDSVKPYRDFKKSMEEMLEANQETKDCEKFLEELLIWYLKSNGKIILGILLMHFFIC</sequence>
<protein>
    <recommendedName>
        <fullName evidence="6">Transcription repressor</fullName>
    </recommendedName>
    <alternativeName>
        <fullName evidence="6">Ovate family protein</fullName>
    </alternativeName>
</protein>
<proteinExistence type="predicted"/>
<organism evidence="8 9">
    <name type="scientific">Capsicum annuum</name>
    <name type="common">Capsicum pepper</name>
    <dbReference type="NCBI Taxonomy" id="4072"/>
    <lineage>
        <taxon>Eukaryota</taxon>
        <taxon>Viridiplantae</taxon>
        <taxon>Streptophyta</taxon>
        <taxon>Embryophyta</taxon>
        <taxon>Tracheophyta</taxon>
        <taxon>Spermatophyta</taxon>
        <taxon>Magnoliopsida</taxon>
        <taxon>eudicotyledons</taxon>
        <taxon>Gunneridae</taxon>
        <taxon>Pentapetalae</taxon>
        <taxon>asterids</taxon>
        <taxon>lamiids</taxon>
        <taxon>Solanales</taxon>
        <taxon>Solanaceae</taxon>
        <taxon>Solanoideae</taxon>
        <taxon>Capsiceae</taxon>
        <taxon>Capsicum</taxon>
    </lineage>
</organism>
<reference evidence="8 9" key="2">
    <citation type="journal article" date="2017" name="Genome Biol.">
        <title>New reference genome sequences of hot pepper reveal the massive evolution of plant disease-resistance genes by retroduplication.</title>
        <authorList>
            <person name="Kim S."/>
            <person name="Park J."/>
            <person name="Yeom S.I."/>
            <person name="Kim Y.M."/>
            <person name="Seo E."/>
            <person name="Kim K.T."/>
            <person name="Kim M.S."/>
            <person name="Lee J.M."/>
            <person name="Cheong K."/>
            <person name="Shin H.S."/>
            <person name="Kim S.B."/>
            <person name="Han K."/>
            <person name="Lee J."/>
            <person name="Park M."/>
            <person name="Lee H.A."/>
            <person name="Lee H.Y."/>
            <person name="Lee Y."/>
            <person name="Oh S."/>
            <person name="Lee J.H."/>
            <person name="Choi E."/>
            <person name="Choi E."/>
            <person name="Lee S.E."/>
            <person name="Jeon J."/>
            <person name="Kim H."/>
            <person name="Choi G."/>
            <person name="Song H."/>
            <person name="Lee J."/>
            <person name="Lee S.C."/>
            <person name="Kwon J.K."/>
            <person name="Lee H.Y."/>
            <person name="Koo N."/>
            <person name="Hong Y."/>
            <person name="Kim R.W."/>
            <person name="Kang W.H."/>
            <person name="Huh J.H."/>
            <person name="Kang B.C."/>
            <person name="Yang T.J."/>
            <person name="Lee Y.H."/>
            <person name="Bennetzen J.L."/>
            <person name="Choi D."/>
        </authorList>
    </citation>
    <scope>NUCLEOTIDE SEQUENCE [LARGE SCALE GENOMIC DNA]</scope>
    <source>
        <strain evidence="9">cv. CM334</strain>
    </source>
</reference>
<dbReference type="AlphaFoldDB" id="A0A2G2ZBE8"/>
<keyword evidence="2 6" id="KW-0678">Repressor</keyword>
<keyword evidence="5 6" id="KW-0539">Nucleus</keyword>
<dbReference type="InterPro" id="IPR038933">
    <property type="entry name" value="Ovate"/>
</dbReference>
<evidence type="ECO:0000256" key="2">
    <source>
        <dbReference type="ARBA" id="ARBA00022491"/>
    </source>
</evidence>
<dbReference type="Pfam" id="PF04844">
    <property type="entry name" value="Ovate"/>
    <property type="match status" value="1"/>
</dbReference>
<keyword evidence="3 6" id="KW-0805">Transcription regulation</keyword>
<keyword evidence="9" id="KW-1185">Reference proteome</keyword>
<gene>
    <name evidence="8" type="ORF">T459_17247</name>
</gene>
<dbReference type="STRING" id="4072.A0A2G2ZBE8"/>
<comment type="function">
    <text evidence="6">Transcriptional repressor that regulates multiple aspects of plant growth and development.</text>
</comment>
<dbReference type="PANTHER" id="PTHR33057">
    <property type="entry name" value="TRANSCRIPTION REPRESSOR OFP7-RELATED"/>
    <property type="match status" value="1"/>
</dbReference>
<evidence type="ECO:0000259" key="7">
    <source>
        <dbReference type="PROSITE" id="PS51754"/>
    </source>
</evidence>
<dbReference type="Proteomes" id="UP000222542">
    <property type="component" value="Unassembled WGS sequence"/>
</dbReference>
<comment type="subcellular location">
    <subcellularLocation>
        <location evidence="1 6">Nucleus</location>
    </subcellularLocation>
</comment>
<feature type="domain" description="OVATE" evidence="7">
    <location>
        <begin position="45"/>
        <end position="103"/>
    </location>
</feature>
<dbReference type="NCBIfam" id="TIGR01568">
    <property type="entry name" value="A_thal_3678"/>
    <property type="match status" value="1"/>
</dbReference>
<evidence type="ECO:0000256" key="4">
    <source>
        <dbReference type="ARBA" id="ARBA00023163"/>
    </source>
</evidence>